<dbReference type="GO" id="GO:0008840">
    <property type="term" value="F:4-hydroxy-tetrahydrodipicolinate synthase activity"/>
    <property type="evidence" value="ECO:0007669"/>
    <property type="project" value="TreeGrafter"/>
</dbReference>
<evidence type="ECO:0000256" key="5">
    <source>
        <dbReference type="ARBA" id="ARBA00044756"/>
    </source>
</evidence>
<evidence type="ECO:0000256" key="8">
    <source>
        <dbReference type="PIRSR" id="PIRSR001365-2"/>
    </source>
</evidence>
<dbReference type="Proteomes" id="UP000247586">
    <property type="component" value="Chromosome"/>
</dbReference>
<name>A0A2U9IXC1_9CREN</name>
<sequence length="289" mass="32237">MEIVSPILTPFNSDGTINKEALKQHATNLLNKGVDLIFLNGTTGLGPALSKEEKKENLRVLSDLSNKIIFQVGDLNLNNVIELIKFASDYDLRAIASYSPYYFPRLPEKWLIKYFQIIASQSRHPVYLYNYPSATGYDISAKLLSKFGLELAGVKDTNQDLAHSMEFKTTFPKMKVYNGSDTLAFYSLLSLDGTVASMSNCLPTVFKEMKEAVARGDARKAMTFQKLITSLVEMARKYGQLGSLYVLTEITQGYKVGGPRPPIFPLDETESKDLRTEVENFLKGLGVST</sequence>
<evidence type="ECO:0000256" key="4">
    <source>
        <dbReference type="ARBA" id="ARBA00023277"/>
    </source>
</evidence>
<proteinExistence type="inferred from homology"/>
<keyword evidence="4" id="KW-0119">Carbohydrate metabolism</keyword>
<evidence type="ECO:0000256" key="1">
    <source>
        <dbReference type="ARBA" id="ARBA00004736"/>
    </source>
</evidence>
<dbReference type="InterPro" id="IPR053415">
    <property type="entry name" value="ED_pathway_aldolase"/>
</dbReference>
<dbReference type="GO" id="GO:0008675">
    <property type="term" value="F:2-dehydro-3-deoxy-phosphogluconate aldolase activity"/>
    <property type="evidence" value="ECO:0007669"/>
    <property type="project" value="UniProtKB-ARBA"/>
</dbReference>
<dbReference type="InterPro" id="IPR013785">
    <property type="entry name" value="Aldolase_TIM"/>
</dbReference>
<dbReference type="GeneID" id="36836135"/>
<dbReference type="KEGG" id="mhk:DFR87_12295"/>
<dbReference type="SUPFAM" id="SSF51569">
    <property type="entry name" value="Aldolase"/>
    <property type="match status" value="1"/>
</dbReference>
<dbReference type="InterPro" id="IPR002220">
    <property type="entry name" value="DapA-like"/>
</dbReference>
<dbReference type="RefSeq" id="WP_110369857.1">
    <property type="nucleotide sequence ID" value="NZ_CP029287.2"/>
</dbReference>
<reference evidence="9 10" key="1">
    <citation type="submission" date="2018-05" db="EMBL/GenBank/DDBJ databases">
        <title>Complete Genome Sequences of Extremely Thermoacidophilic, Metal-Mobilizing Type-Strain Members of the Archaeal Family Sulfolobaceae: Acidianus brierleyi DSM-1651T, Acidianus sulfidivorans DSM-18786T, Metallosphaera hakonensis DSM-7519T, and Metallosphaera prunae DSM-10039T.</title>
        <authorList>
            <person name="Counts J.A."/>
            <person name="Kelly R.M."/>
        </authorList>
    </citation>
    <scope>NUCLEOTIDE SEQUENCE [LARGE SCALE GENOMIC DNA]</scope>
    <source>
        <strain evidence="9 10">HO1-1</strain>
    </source>
</reference>
<gene>
    <name evidence="9" type="ORF">DFR87_12295</name>
</gene>
<keyword evidence="3" id="KW-0704">Schiff base</keyword>
<dbReference type="AlphaFoldDB" id="A0A2U9IXC1"/>
<organism evidence="9 10">
    <name type="scientific">Metallosphaera hakonensis JCM 8857 = DSM 7519</name>
    <dbReference type="NCBI Taxonomy" id="1293036"/>
    <lineage>
        <taxon>Archaea</taxon>
        <taxon>Thermoproteota</taxon>
        <taxon>Thermoprotei</taxon>
        <taxon>Sulfolobales</taxon>
        <taxon>Sulfolobaceae</taxon>
        <taxon>Metallosphaera</taxon>
    </lineage>
</organism>
<protein>
    <submittedName>
        <fullName evidence="9">2-dehydro-3-deoxyphosphogluconate aldolase</fullName>
    </submittedName>
</protein>
<comment type="similarity">
    <text evidence="5">Belongs to the DapA family. KDPG aldolase subfamily.</text>
</comment>
<reference evidence="10" key="2">
    <citation type="submission" date="2020-03" db="EMBL/GenBank/DDBJ databases">
        <title>Complete Genome Sequences of Extremely Thermoacidophilic, Metal-Mobilizing Type-Strain Members of the Archaeal Family Sulfolobaceae: Acidianus brierleyi DSM-1651T, Acidianus sulfidivorans DSM-18786T, Metallosphaera hakonensis DSM-7519T, and Metallosphaera prunae DSM-10039T.</title>
        <authorList>
            <person name="Counts J.A."/>
            <person name="Kelly R.M."/>
        </authorList>
    </citation>
    <scope>NUCLEOTIDE SEQUENCE [LARGE SCALE GENOMIC DNA]</scope>
    <source>
        <strain evidence="10">HO1-1</strain>
    </source>
</reference>
<evidence type="ECO:0000256" key="7">
    <source>
        <dbReference type="PIRSR" id="PIRSR001365-1"/>
    </source>
</evidence>
<comment type="pathway">
    <text evidence="1">Carbohydrate acid metabolism; 2-dehydro-3-deoxy-D-gluconate degradation; D-glyceraldehyde 3-phosphate and pyruvate from 2-dehydro-3-deoxy-D-gluconate: step 2/2.</text>
</comment>
<evidence type="ECO:0000313" key="9">
    <source>
        <dbReference type="EMBL" id="AWS00739.1"/>
    </source>
</evidence>
<reference evidence="10" key="3">
    <citation type="submission" date="2020-03" db="EMBL/GenBank/DDBJ databases">
        <title>Sequencing and Assembly of Multiple Reported Metal-Biooxidizing Members of the Extremely Thermoacidophilic Archaeal Family Sulfolobaceae.</title>
        <authorList>
            <person name="Counts J.A."/>
            <person name="Kelly R.M."/>
        </authorList>
    </citation>
    <scope>NUCLEOTIDE SEQUENCE [LARGE SCALE GENOMIC DNA]</scope>
    <source>
        <strain evidence="10">HO1-1</strain>
    </source>
</reference>
<dbReference type="STRING" id="1293036.GCA_001315825_02076"/>
<evidence type="ECO:0000313" key="10">
    <source>
        <dbReference type="Proteomes" id="UP000247586"/>
    </source>
</evidence>
<dbReference type="SMART" id="SM01130">
    <property type="entry name" value="DHDPS"/>
    <property type="match status" value="1"/>
</dbReference>
<dbReference type="Gene3D" id="3.20.20.70">
    <property type="entry name" value="Aldolase class I"/>
    <property type="match status" value="1"/>
</dbReference>
<dbReference type="EMBL" id="CP029287">
    <property type="protein sequence ID" value="AWS00739.1"/>
    <property type="molecule type" value="Genomic_DNA"/>
</dbReference>
<feature type="active site" description="Schiff-base intermediate with substrate" evidence="7">
    <location>
        <position position="155"/>
    </location>
</feature>
<keyword evidence="2" id="KW-0456">Lyase</keyword>
<accession>A0A2U9IXC1</accession>
<dbReference type="PANTHER" id="PTHR12128:SF66">
    <property type="entry name" value="4-HYDROXY-2-OXOGLUTARATE ALDOLASE, MITOCHONDRIAL"/>
    <property type="match status" value="1"/>
</dbReference>
<feature type="active site" description="Proton donor/acceptor" evidence="7">
    <location>
        <position position="129"/>
    </location>
</feature>
<evidence type="ECO:0000256" key="2">
    <source>
        <dbReference type="ARBA" id="ARBA00023239"/>
    </source>
</evidence>
<feature type="binding site" evidence="8">
    <location>
        <position position="195"/>
    </location>
    <ligand>
        <name>pyruvate</name>
        <dbReference type="ChEBI" id="CHEBI:15361"/>
    </ligand>
</feature>
<keyword evidence="10" id="KW-1185">Reference proteome</keyword>
<evidence type="ECO:0000256" key="3">
    <source>
        <dbReference type="ARBA" id="ARBA00023270"/>
    </source>
</evidence>
<feature type="binding site" evidence="8">
    <location>
        <position position="43"/>
    </location>
    <ligand>
        <name>pyruvate</name>
        <dbReference type="ChEBI" id="CHEBI:15361"/>
    </ligand>
</feature>
<dbReference type="PANTHER" id="PTHR12128">
    <property type="entry name" value="DIHYDRODIPICOLINATE SYNTHASE"/>
    <property type="match status" value="1"/>
</dbReference>
<comment type="subunit">
    <text evidence="6">Homotetramer; dimer of dimers.</text>
</comment>
<dbReference type="OrthoDB" id="350860at2157"/>
<evidence type="ECO:0000256" key="6">
    <source>
        <dbReference type="ARBA" id="ARBA00044762"/>
    </source>
</evidence>
<dbReference type="PRINTS" id="PR00146">
    <property type="entry name" value="DHPICSNTHASE"/>
</dbReference>
<dbReference type="PIRSF" id="PIRSF001365">
    <property type="entry name" value="DHDPS"/>
    <property type="match status" value="1"/>
</dbReference>
<dbReference type="Pfam" id="PF00701">
    <property type="entry name" value="DHDPS"/>
    <property type="match status" value="1"/>
</dbReference>
<dbReference type="NCBIfam" id="NF040954">
    <property type="entry name" value="Arch_KDGaldase"/>
    <property type="match status" value="1"/>
</dbReference>